<dbReference type="PANTHER" id="PTHR32060">
    <property type="entry name" value="TAIL-SPECIFIC PROTEASE"/>
    <property type="match status" value="1"/>
</dbReference>
<dbReference type="GO" id="GO:0004175">
    <property type="term" value="F:endopeptidase activity"/>
    <property type="evidence" value="ECO:0007669"/>
    <property type="project" value="TreeGrafter"/>
</dbReference>
<proteinExistence type="predicted"/>
<dbReference type="SUPFAM" id="SSF50156">
    <property type="entry name" value="PDZ domain-like"/>
    <property type="match status" value="1"/>
</dbReference>
<feature type="domain" description="PDZ" evidence="2">
    <location>
        <begin position="90"/>
        <end position="172"/>
    </location>
</feature>
<dbReference type="Pfam" id="PF00595">
    <property type="entry name" value="PDZ"/>
    <property type="match status" value="1"/>
</dbReference>
<gene>
    <name evidence="3" type="ORF">METZ01_LOCUS362376</name>
</gene>
<evidence type="ECO:0000313" key="3">
    <source>
        <dbReference type="EMBL" id="SVD09522.1"/>
    </source>
</evidence>
<evidence type="ECO:0000256" key="1">
    <source>
        <dbReference type="SAM" id="Phobius"/>
    </source>
</evidence>
<protein>
    <recommendedName>
        <fullName evidence="2">PDZ domain-containing protein</fullName>
    </recommendedName>
</protein>
<keyword evidence="1" id="KW-0812">Transmembrane</keyword>
<keyword evidence="1" id="KW-0472">Membrane</keyword>
<reference evidence="3" key="1">
    <citation type="submission" date="2018-05" db="EMBL/GenBank/DDBJ databases">
        <authorList>
            <person name="Lanie J.A."/>
            <person name="Ng W.-L."/>
            <person name="Kazmierczak K.M."/>
            <person name="Andrzejewski T.M."/>
            <person name="Davidsen T.M."/>
            <person name="Wayne K.J."/>
            <person name="Tettelin H."/>
            <person name="Glass J.I."/>
            <person name="Rusch D."/>
            <person name="Podicherti R."/>
            <person name="Tsui H.-C.T."/>
            <person name="Winkler M.E."/>
        </authorList>
    </citation>
    <scope>NUCLEOTIDE SEQUENCE</scope>
</reference>
<dbReference type="GO" id="GO:0030288">
    <property type="term" value="C:outer membrane-bounded periplasmic space"/>
    <property type="evidence" value="ECO:0007669"/>
    <property type="project" value="TreeGrafter"/>
</dbReference>
<feature type="non-terminal residue" evidence="3">
    <location>
        <position position="1"/>
    </location>
</feature>
<dbReference type="AlphaFoldDB" id="A0A382SIY9"/>
<evidence type="ECO:0000259" key="2">
    <source>
        <dbReference type="PROSITE" id="PS50106"/>
    </source>
</evidence>
<dbReference type="Gene3D" id="2.30.42.10">
    <property type="match status" value="1"/>
</dbReference>
<dbReference type="InterPro" id="IPR001478">
    <property type="entry name" value="PDZ"/>
</dbReference>
<dbReference type="Gene3D" id="3.30.750.44">
    <property type="match status" value="1"/>
</dbReference>
<name>A0A382SIY9_9ZZZZ</name>
<dbReference type="GO" id="GO:0007165">
    <property type="term" value="P:signal transduction"/>
    <property type="evidence" value="ECO:0007669"/>
    <property type="project" value="TreeGrafter"/>
</dbReference>
<sequence length="178" mass="19846">VKLKQVVVWGIPPFLLLIALLALWNNPVTRSYFEVDYWRAVGKFGESLRLAHARYVDDEKAEYETLVDTALDGMTSALDRHSSYYPPPRYEEFQNDTKLQYFGIGVVIRKVEEGILIARVFPSGPAEVAGVRPGDFVAKVEKTSVTNLTLSQVSDLIKGEEGTTVLVGLRDVVGDARE</sequence>
<dbReference type="PANTHER" id="PTHR32060:SF30">
    <property type="entry name" value="CARBOXY-TERMINAL PROCESSING PROTEASE CTPA"/>
    <property type="match status" value="1"/>
</dbReference>
<dbReference type="SMART" id="SM00228">
    <property type="entry name" value="PDZ"/>
    <property type="match status" value="1"/>
</dbReference>
<dbReference type="EMBL" id="UINC01129257">
    <property type="protein sequence ID" value="SVD09522.1"/>
    <property type="molecule type" value="Genomic_DNA"/>
</dbReference>
<keyword evidence="1" id="KW-1133">Transmembrane helix</keyword>
<dbReference type="InterPro" id="IPR036034">
    <property type="entry name" value="PDZ_sf"/>
</dbReference>
<dbReference type="PROSITE" id="PS50106">
    <property type="entry name" value="PDZ"/>
    <property type="match status" value="1"/>
</dbReference>
<feature type="non-terminal residue" evidence="3">
    <location>
        <position position="178"/>
    </location>
</feature>
<feature type="transmembrane region" description="Helical" evidence="1">
    <location>
        <begin position="6"/>
        <end position="24"/>
    </location>
</feature>
<accession>A0A382SIY9</accession>
<organism evidence="3">
    <name type="scientific">marine metagenome</name>
    <dbReference type="NCBI Taxonomy" id="408172"/>
    <lineage>
        <taxon>unclassified sequences</taxon>
        <taxon>metagenomes</taxon>
        <taxon>ecological metagenomes</taxon>
    </lineage>
</organism>